<dbReference type="Gene3D" id="3.40.190.10">
    <property type="entry name" value="Periplasmic binding protein-like II"/>
    <property type="match status" value="2"/>
</dbReference>
<evidence type="ECO:0000313" key="2">
    <source>
        <dbReference type="EMBL" id="HEB94868.1"/>
    </source>
</evidence>
<comment type="caution">
    <text evidence="2">The sequence shown here is derived from an EMBL/GenBank/DDBJ whole genome shotgun (WGS) entry which is preliminary data.</text>
</comment>
<dbReference type="AlphaFoldDB" id="A0A831RHW6"/>
<sequence length="274" mass="29621">MNEGGIIRRAALLLATLLPLLWTAPSPAGQVVRMATTTSTQNSGLLERLLPPFTNATGIEVQVIAVGTGKALKMARDGDVDLVMVHAPRAERAFVDGGYGIDRRGFMENDFLLVGPASDPAGVAGARSAVDAMKRIARSHSRFVSRGDDSGTHKKERLLWTRAGTEPGGDWYLEAGQGMGRVLQMASELGAYTLTDRGTWLAHQAELDLAPLYAGGSLLANPYGIIAVNPARHPDARYREARRLIDWICGSRAQSIIRDYRVKGEPLFRPTCAD</sequence>
<gene>
    <name evidence="2" type="ORF">ENI96_00360</name>
</gene>
<reference evidence="2" key="1">
    <citation type="journal article" date="2020" name="mSystems">
        <title>Genome- and Community-Level Interaction Insights into Carbon Utilization and Element Cycling Functions of Hydrothermarchaeota in Hydrothermal Sediment.</title>
        <authorList>
            <person name="Zhou Z."/>
            <person name="Liu Y."/>
            <person name="Xu W."/>
            <person name="Pan J."/>
            <person name="Luo Z.H."/>
            <person name="Li M."/>
        </authorList>
    </citation>
    <scope>NUCLEOTIDE SEQUENCE [LARGE SCALE GENOMIC DNA]</scope>
    <source>
        <strain evidence="2">HyVt-443</strain>
    </source>
</reference>
<dbReference type="Pfam" id="PF12849">
    <property type="entry name" value="PBP_like_2"/>
    <property type="match status" value="1"/>
</dbReference>
<evidence type="ECO:0000313" key="3">
    <source>
        <dbReference type="Proteomes" id="UP000886251"/>
    </source>
</evidence>
<dbReference type="SUPFAM" id="SSF53850">
    <property type="entry name" value="Periplasmic binding protein-like II"/>
    <property type="match status" value="1"/>
</dbReference>
<dbReference type="PANTHER" id="PTHR37945:SF1">
    <property type="entry name" value="EXTRACELLULAR TUNGSTATE BINDING PROTEIN"/>
    <property type="match status" value="1"/>
</dbReference>
<dbReference type="Proteomes" id="UP000886251">
    <property type="component" value="Unassembled WGS sequence"/>
</dbReference>
<dbReference type="InterPro" id="IPR052738">
    <property type="entry name" value="ABC-Tungstate_binding"/>
</dbReference>
<dbReference type="PANTHER" id="PTHR37945">
    <property type="entry name" value="EXTRACELLULAR TUNGSTATE BINDING PROTEIN"/>
    <property type="match status" value="1"/>
</dbReference>
<dbReference type="EMBL" id="DRKP01000006">
    <property type="protein sequence ID" value="HEB94868.1"/>
    <property type="molecule type" value="Genomic_DNA"/>
</dbReference>
<organism evidence="2 3">
    <name type="scientific">Sedimenticola thiotaurini</name>
    <dbReference type="NCBI Taxonomy" id="1543721"/>
    <lineage>
        <taxon>Bacteria</taxon>
        <taxon>Pseudomonadati</taxon>
        <taxon>Pseudomonadota</taxon>
        <taxon>Gammaproteobacteria</taxon>
        <taxon>Chromatiales</taxon>
        <taxon>Sedimenticolaceae</taxon>
        <taxon>Sedimenticola</taxon>
    </lineage>
</organism>
<dbReference type="InterPro" id="IPR024370">
    <property type="entry name" value="PBP_domain"/>
</dbReference>
<protein>
    <submittedName>
        <fullName evidence="2">Tungsten ABC transporter substrate-binding protein</fullName>
    </submittedName>
</protein>
<evidence type="ECO:0000259" key="1">
    <source>
        <dbReference type="Pfam" id="PF12849"/>
    </source>
</evidence>
<name>A0A831RHW6_9GAMM</name>
<proteinExistence type="predicted"/>
<feature type="domain" description="PBP" evidence="1">
    <location>
        <begin position="29"/>
        <end position="249"/>
    </location>
</feature>
<accession>A0A831RHW6</accession>